<reference evidence="2 3" key="1">
    <citation type="submission" date="2024-03" db="EMBL/GenBank/DDBJ databases">
        <title>Draft genome sequence of Pseudonocardia carboxydivorans JCM 14827.</title>
        <authorList>
            <person name="Duangmal K."/>
        </authorList>
    </citation>
    <scope>NUCLEOTIDE SEQUENCE [LARGE SCALE GENOMIC DNA]</scope>
    <source>
        <strain evidence="2 3">JCM 14827</strain>
    </source>
</reference>
<dbReference type="Pfam" id="PF11716">
    <property type="entry name" value="MDMPI_N"/>
    <property type="match status" value="1"/>
</dbReference>
<dbReference type="RefSeq" id="WP_346105385.1">
    <property type="nucleotide sequence ID" value="NZ_BAAAOD010000043.1"/>
</dbReference>
<evidence type="ECO:0000313" key="2">
    <source>
        <dbReference type="EMBL" id="MEK6466184.1"/>
    </source>
</evidence>
<dbReference type="NCBIfam" id="TIGR03083">
    <property type="entry name" value="maleylpyruvate isomerase family mycothiol-dependent enzyme"/>
    <property type="match status" value="1"/>
</dbReference>
<evidence type="ECO:0000313" key="3">
    <source>
        <dbReference type="Proteomes" id="UP001367513"/>
    </source>
</evidence>
<feature type="domain" description="Mycothiol-dependent maleylpyruvate isomerase metal-binding" evidence="1">
    <location>
        <begin position="11"/>
        <end position="95"/>
    </location>
</feature>
<protein>
    <submittedName>
        <fullName evidence="2">Maleylpyruvate isomerase family mycothiol-dependent enzyme</fullName>
    </submittedName>
</protein>
<proteinExistence type="predicted"/>
<name>A0ABU9AKE5_PSEA5</name>
<keyword evidence="2" id="KW-0413">Isomerase</keyword>
<dbReference type="GO" id="GO:0016853">
    <property type="term" value="F:isomerase activity"/>
    <property type="evidence" value="ECO:0007669"/>
    <property type="project" value="UniProtKB-KW"/>
</dbReference>
<dbReference type="Proteomes" id="UP001367513">
    <property type="component" value="Unassembled WGS sequence"/>
</dbReference>
<dbReference type="Gene3D" id="1.20.120.450">
    <property type="entry name" value="dinb family like domain"/>
    <property type="match status" value="1"/>
</dbReference>
<dbReference type="InterPro" id="IPR034660">
    <property type="entry name" value="DinB/YfiT-like"/>
</dbReference>
<organism evidence="2 3">
    <name type="scientific">Pseudonocardia alni subsp. carboxydivorans</name>
    <dbReference type="NCBI Taxonomy" id="415010"/>
    <lineage>
        <taxon>Bacteria</taxon>
        <taxon>Bacillati</taxon>
        <taxon>Actinomycetota</taxon>
        <taxon>Actinomycetes</taxon>
        <taxon>Pseudonocardiales</taxon>
        <taxon>Pseudonocardiaceae</taxon>
        <taxon>Pseudonocardia</taxon>
    </lineage>
</organism>
<dbReference type="InterPro" id="IPR024344">
    <property type="entry name" value="MDMPI_metal-binding"/>
</dbReference>
<gene>
    <name evidence="2" type="ORF">WG925_20785</name>
</gene>
<dbReference type="SUPFAM" id="SSF109854">
    <property type="entry name" value="DinB/YfiT-like putative metalloenzymes"/>
    <property type="match status" value="1"/>
</dbReference>
<keyword evidence="3" id="KW-1185">Reference proteome</keyword>
<dbReference type="InterPro" id="IPR017517">
    <property type="entry name" value="Maleyloyr_isom"/>
</dbReference>
<dbReference type="EMBL" id="JBBPIX010000012">
    <property type="protein sequence ID" value="MEK6466184.1"/>
    <property type="molecule type" value="Genomic_DNA"/>
</dbReference>
<sequence>MRRGPVHDLAAAERADLAGLLDTLTPGQWVSDSLCAGWRVRDVVAHLIGYDVAGLRGFLGTVVRARATGRDPNDLVVAQWADRPVTEVVAAVRAHLRPRGVTAAFGGRIGLTDALIHHQDIRRPLGLHRSVPADRLAAALPFTMTAPPLGARRRLAGLRMVATDLDFRHGDGPEVAGPAEALLMAAAGRADAVAELSGPGRELLAARTAQRGA</sequence>
<evidence type="ECO:0000259" key="1">
    <source>
        <dbReference type="Pfam" id="PF11716"/>
    </source>
</evidence>
<comment type="caution">
    <text evidence="2">The sequence shown here is derived from an EMBL/GenBank/DDBJ whole genome shotgun (WGS) entry which is preliminary data.</text>
</comment>
<accession>A0ABU9AKE5</accession>